<dbReference type="EMBL" id="ADVG01000003">
    <property type="protein sequence ID" value="EFH84773.1"/>
    <property type="molecule type" value="Genomic_DNA"/>
</dbReference>
<comment type="caution">
    <text evidence="1">The sequence shown here is derived from an EMBL/GenBank/DDBJ whole genome shotgun (WGS) entry which is preliminary data.</text>
</comment>
<evidence type="ECO:0000313" key="2">
    <source>
        <dbReference type="Proteomes" id="UP000004508"/>
    </source>
</evidence>
<dbReference type="STRING" id="485913.Krac_5878"/>
<organism evidence="1 2">
    <name type="scientific">Ktedonobacter racemifer DSM 44963</name>
    <dbReference type="NCBI Taxonomy" id="485913"/>
    <lineage>
        <taxon>Bacteria</taxon>
        <taxon>Bacillati</taxon>
        <taxon>Chloroflexota</taxon>
        <taxon>Ktedonobacteria</taxon>
        <taxon>Ktedonobacterales</taxon>
        <taxon>Ktedonobacteraceae</taxon>
        <taxon>Ktedonobacter</taxon>
    </lineage>
</organism>
<dbReference type="Gene3D" id="1.10.30.50">
    <property type="match status" value="1"/>
</dbReference>
<dbReference type="AlphaFoldDB" id="D6TX40"/>
<accession>D6TX40</accession>
<evidence type="ECO:0000313" key="1">
    <source>
        <dbReference type="EMBL" id="EFH84773.1"/>
    </source>
</evidence>
<dbReference type="OrthoDB" id="241004at2"/>
<dbReference type="InParanoid" id="D6TX40"/>
<dbReference type="RefSeq" id="WP_007916542.1">
    <property type="nucleotide sequence ID" value="NZ_ADVG01000003.1"/>
</dbReference>
<sequence>MLHKIKPPPEDYALHECLEFQQHLLEFACCPAQSYPLKEKQANISKFFPDYQADWLREKLYQDKGSLARSIEGLACYVNNHPEEAEKILAAFETDVEFLKQIINDQVFHFAYLSLDKEARDVIKPLMEYCYQLLCIGIPLQSSSRKKAGPNEKFTRQQLVDHFWERNHRILRVCPACDGQSPFYDRAKADAHADHFFPKARYPFLSIHPYNLVPICTDCNTFRKGTTNPLITIRQVSVSAGKEEEYVDPIEDESSESLLDTFHPYGRPAREYIEIEVVRINRGANEVRIIPSSQRRQISTKRIKNLDRVFRLTRMWGGNYMDYIVEHMVDQVRDYKQFSKDRTYPQEVVEKAFYEHISEIIGKYDEKAGTEPFFLLKHSYAKYLQNHQQHSEEIIQTIASAKDRNTTGPTDGGQQMIKTYNLRAKRRNL</sequence>
<gene>
    <name evidence="1" type="ORF">Krac_5878</name>
</gene>
<reference evidence="1 2" key="1">
    <citation type="journal article" date="2011" name="Stand. Genomic Sci.">
        <title>Non-contiguous finished genome sequence and contextual data of the filamentous soil bacterium Ktedonobacter racemifer type strain (SOSP1-21).</title>
        <authorList>
            <person name="Chang Y.J."/>
            <person name="Land M."/>
            <person name="Hauser L."/>
            <person name="Chertkov O."/>
            <person name="Del Rio T.G."/>
            <person name="Nolan M."/>
            <person name="Copeland A."/>
            <person name="Tice H."/>
            <person name="Cheng J.F."/>
            <person name="Lucas S."/>
            <person name="Han C."/>
            <person name="Goodwin L."/>
            <person name="Pitluck S."/>
            <person name="Ivanova N."/>
            <person name="Ovchinikova G."/>
            <person name="Pati A."/>
            <person name="Chen A."/>
            <person name="Palaniappan K."/>
            <person name="Mavromatis K."/>
            <person name="Liolios K."/>
            <person name="Brettin T."/>
            <person name="Fiebig A."/>
            <person name="Rohde M."/>
            <person name="Abt B."/>
            <person name="Goker M."/>
            <person name="Detter J.C."/>
            <person name="Woyke T."/>
            <person name="Bristow J."/>
            <person name="Eisen J.A."/>
            <person name="Markowitz V."/>
            <person name="Hugenholtz P."/>
            <person name="Kyrpides N.C."/>
            <person name="Klenk H.P."/>
            <person name="Lapidus A."/>
        </authorList>
    </citation>
    <scope>NUCLEOTIDE SEQUENCE [LARGE SCALE GENOMIC DNA]</scope>
    <source>
        <strain evidence="2">DSM 44963</strain>
    </source>
</reference>
<protein>
    <recommendedName>
        <fullName evidence="3">HNH nuclease domain-containing protein</fullName>
    </recommendedName>
</protein>
<dbReference type="Proteomes" id="UP000004508">
    <property type="component" value="Unassembled WGS sequence"/>
</dbReference>
<proteinExistence type="predicted"/>
<name>D6TX40_KTERA</name>
<evidence type="ECO:0008006" key="3">
    <source>
        <dbReference type="Google" id="ProtNLM"/>
    </source>
</evidence>
<dbReference type="eggNOG" id="COG1403">
    <property type="taxonomic scope" value="Bacteria"/>
</dbReference>
<keyword evidence="2" id="KW-1185">Reference proteome</keyword>